<dbReference type="OrthoDB" id="765227at2759"/>
<dbReference type="InterPro" id="IPR059024">
    <property type="entry name" value="SYNRG_C"/>
</dbReference>
<dbReference type="PANTHER" id="PTHR35701:SF1">
    <property type="entry name" value="OS11G0148400 PROTEIN"/>
    <property type="match status" value="1"/>
</dbReference>
<feature type="compositionally biased region" description="Basic and acidic residues" evidence="2">
    <location>
        <begin position="92"/>
        <end position="102"/>
    </location>
</feature>
<evidence type="ECO:0000256" key="1">
    <source>
        <dbReference type="SAM" id="Coils"/>
    </source>
</evidence>
<feature type="domain" description="Synergin gamma C-terminal" evidence="3">
    <location>
        <begin position="843"/>
        <end position="1035"/>
    </location>
</feature>
<proteinExistence type="predicted"/>
<accession>A0A251NYY1</accession>
<sequence length="1041" mass="113471">MAEDDDAEGFGDFKFVTAVDPNPKINGRVSTVSDDDWGDFVTHNTSQIKTQAVLSNGLTYSQSPPTQIPYDPSGFFNIANGSAPSRPNSEPSRVDTEPEKVNKTRWMKPHGALPLSLFGEEQEEEKSGAGESRVGDVATGLTKNEGFVKNELNLNVSSVGINDLIANLYGQNPKFVVQNGSNSNLGSGGPNSTKKGLNCSPNTLDLKFDSLIPNENGKFGSLNSASNGLDLKFDGVDSHSNLGCGTPPSTKNGVNFSANALDLKFDPLIAIKNGQFGGSNFASNGLDLKFDGVDSNSNTNGLKLDWEEGNGDFDEEDDDGWEFKGADSERQVSNENFKEQGVVEVAGSKVESNAFTHLGIQENTGGTGLTWGFGIDAPEFNNVSVPSHGNDQWGFSFDFNPSSVTQYNLFLDLHSKNKPNNAETVPNSSPVGGNVWEFKDALSENESKDKLGESKAATPSGLDVHSLDGVSARAHNEFFAGSDGISHESGENNFAFPFIPNSGTEDCIVSDSYSSGKKDDIAKGSSCSPANDHVESDDNFWEFKDAFSESGSKLEGESVIARNPPTNIKPPAISDEIQHNEVTLESHRQALPLSIFGDEELETDDSSIHEDISTHAAVSHQINTPKSPVPNISITDLISSLYSQVDQNTNAIHAPKATENPPHPASTVLESVLGDDDFDDDSWEFKDAVSRDQYQTSITNLEYSPQNSLTKVQLDNLVDFYCKLKDESYFLALRHLENKKAESSATLSGEDTTVEALEEEIQKLYNELHQDSMISNQFQSGNPSQRNACLNEVHKVLKDPKFQVLESEYQLSQRLSLAEKDLRSAIELSRHAASTLRILRLGSNEEQSNYISTWSQIVSICAQELKHGSSIWMQSIENNIQNQMLSDPQGKQYILALGEIYRVVLVVGTSAKLYKPWTLLHSSDSSSLFALLNECSTLWSSSGLNEALKSIADAIDFKYDGTVNALLESMTYVHHIDAFSLQNHVVNGQQPTCSLSLLTAGAVPGIKMVAWKGEHYLLTLANLWTNLISPDPPKLPHLSYR</sequence>
<feature type="coiled-coil region" evidence="1">
    <location>
        <begin position="747"/>
        <end position="774"/>
    </location>
</feature>
<dbReference type="Gramene" id="ONI04544">
    <property type="protein sequence ID" value="ONI04544"/>
    <property type="gene ID" value="PRUPE_6G327100"/>
</dbReference>
<protein>
    <recommendedName>
        <fullName evidence="3">Synergin gamma C-terminal domain-containing protein</fullName>
    </recommendedName>
</protein>
<evidence type="ECO:0000256" key="2">
    <source>
        <dbReference type="SAM" id="MobiDB-lite"/>
    </source>
</evidence>
<evidence type="ECO:0000313" key="4">
    <source>
        <dbReference type="EMBL" id="ONI04544.1"/>
    </source>
</evidence>
<dbReference type="PANTHER" id="PTHR35701">
    <property type="entry name" value="OS11G0148400 PROTEIN"/>
    <property type="match status" value="1"/>
</dbReference>
<dbReference type="EMBL" id="CM007656">
    <property type="protein sequence ID" value="ONI04544.1"/>
    <property type="molecule type" value="Genomic_DNA"/>
</dbReference>
<gene>
    <name evidence="4" type="ORF">PRUPE_6G327100</name>
</gene>
<keyword evidence="1" id="KW-0175">Coiled coil</keyword>
<organism evidence="4 5">
    <name type="scientific">Prunus persica</name>
    <name type="common">Peach</name>
    <name type="synonym">Amygdalus persica</name>
    <dbReference type="NCBI Taxonomy" id="3760"/>
    <lineage>
        <taxon>Eukaryota</taxon>
        <taxon>Viridiplantae</taxon>
        <taxon>Streptophyta</taxon>
        <taxon>Embryophyta</taxon>
        <taxon>Tracheophyta</taxon>
        <taxon>Spermatophyta</taxon>
        <taxon>Magnoliopsida</taxon>
        <taxon>eudicotyledons</taxon>
        <taxon>Gunneridae</taxon>
        <taxon>Pentapetalae</taxon>
        <taxon>rosids</taxon>
        <taxon>fabids</taxon>
        <taxon>Rosales</taxon>
        <taxon>Rosaceae</taxon>
        <taxon>Amygdaloideae</taxon>
        <taxon>Amygdaleae</taxon>
        <taxon>Prunus</taxon>
    </lineage>
</organism>
<evidence type="ECO:0000259" key="3">
    <source>
        <dbReference type="Pfam" id="PF25999"/>
    </source>
</evidence>
<dbReference type="STRING" id="3760.A0A251NYY1"/>
<dbReference type="Proteomes" id="UP000006882">
    <property type="component" value="Chromosome G6"/>
</dbReference>
<evidence type="ECO:0000313" key="5">
    <source>
        <dbReference type="Proteomes" id="UP000006882"/>
    </source>
</evidence>
<feature type="compositionally biased region" description="Polar residues" evidence="2">
    <location>
        <begin position="79"/>
        <end position="91"/>
    </location>
</feature>
<dbReference type="AlphaFoldDB" id="A0A251NYY1"/>
<keyword evidence="5" id="KW-1185">Reference proteome</keyword>
<feature type="region of interest" description="Disordered" evidence="2">
    <location>
        <begin position="72"/>
        <end position="102"/>
    </location>
</feature>
<dbReference type="Pfam" id="PF25999">
    <property type="entry name" value="SYNRG_C"/>
    <property type="match status" value="1"/>
</dbReference>
<name>A0A251NYY1_PRUPE</name>
<reference evidence="4 5" key="1">
    <citation type="journal article" date="2013" name="Nat. Genet.">
        <title>The high-quality draft genome of peach (Prunus persica) identifies unique patterns of genetic diversity, domestication and genome evolution.</title>
        <authorList>
            <consortium name="International Peach Genome Initiative"/>
            <person name="Verde I."/>
            <person name="Abbott A.G."/>
            <person name="Scalabrin S."/>
            <person name="Jung S."/>
            <person name="Shu S."/>
            <person name="Marroni F."/>
            <person name="Zhebentyayeva T."/>
            <person name="Dettori M.T."/>
            <person name="Grimwood J."/>
            <person name="Cattonaro F."/>
            <person name="Zuccolo A."/>
            <person name="Rossini L."/>
            <person name="Jenkins J."/>
            <person name="Vendramin E."/>
            <person name="Meisel L.A."/>
            <person name="Decroocq V."/>
            <person name="Sosinski B."/>
            <person name="Prochnik S."/>
            <person name="Mitros T."/>
            <person name="Policriti A."/>
            <person name="Cipriani G."/>
            <person name="Dondini L."/>
            <person name="Ficklin S."/>
            <person name="Goodstein D.M."/>
            <person name="Xuan P."/>
            <person name="Del Fabbro C."/>
            <person name="Aramini V."/>
            <person name="Copetti D."/>
            <person name="Gonzalez S."/>
            <person name="Horner D.S."/>
            <person name="Falchi R."/>
            <person name="Lucas S."/>
            <person name="Mica E."/>
            <person name="Maldonado J."/>
            <person name="Lazzari B."/>
            <person name="Bielenberg D."/>
            <person name="Pirona R."/>
            <person name="Miculan M."/>
            <person name="Barakat A."/>
            <person name="Testolin R."/>
            <person name="Stella A."/>
            <person name="Tartarini S."/>
            <person name="Tonutti P."/>
            <person name="Arus P."/>
            <person name="Orellana A."/>
            <person name="Wells C."/>
            <person name="Main D."/>
            <person name="Vizzotto G."/>
            <person name="Silva H."/>
            <person name="Salamini F."/>
            <person name="Schmutz J."/>
            <person name="Morgante M."/>
            <person name="Rokhsar D.S."/>
        </authorList>
    </citation>
    <scope>NUCLEOTIDE SEQUENCE [LARGE SCALE GENOMIC DNA]</scope>
    <source>
        <strain evidence="5">cv. Nemared</strain>
    </source>
</reference>